<sequence length="66" mass="7714">MHLGEKYRFTPHAFTGEVGKTKGPMPCIPRMVTGRIVYINEAHRYFTVEASVDWATIRESFKFDEY</sequence>
<evidence type="ECO:0000313" key="2">
    <source>
        <dbReference type="Proteomes" id="UP000806211"/>
    </source>
</evidence>
<dbReference type="Proteomes" id="UP000806211">
    <property type="component" value="Unassembled WGS sequence"/>
</dbReference>
<accession>A0ABR9RC27</accession>
<comment type="caution">
    <text evidence="1">The sequence shown here is derived from an EMBL/GenBank/DDBJ whole genome shotgun (WGS) entry which is preliminary data.</text>
</comment>
<protein>
    <submittedName>
        <fullName evidence="1">Uncharacterized protein</fullName>
    </submittedName>
</protein>
<name>A0ABR9RC27_9FIRM</name>
<dbReference type="RefSeq" id="WP_193537983.1">
    <property type="nucleotide sequence ID" value="NZ_JADCKF010000008.1"/>
</dbReference>
<keyword evidence="2" id="KW-1185">Reference proteome</keyword>
<organism evidence="1 2">
    <name type="scientific">Pseudoflavonifractor gallinarum</name>
    <dbReference type="NCBI Taxonomy" id="2779352"/>
    <lineage>
        <taxon>Bacteria</taxon>
        <taxon>Bacillati</taxon>
        <taxon>Bacillota</taxon>
        <taxon>Clostridia</taxon>
        <taxon>Eubacteriales</taxon>
        <taxon>Oscillospiraceae</taxon>
        <taxon>Pseudoflavonifractor</taxon>
    </lineage>
</organism>
<reference evidence="1 2" key="1">
    <citation type="submission" date="2020-10" db="EMBL/GenBank/DDBJ databases">
        <title>ChiBAC.</title>
        <authorList>
            <person name="Zenner C."/>
            <person name="Hitch T.C.A."/>
            <person name="Clavel T."/>
        </authorList>
    </citation>
    <scope>NUCLEOTIDE SEQUENCE [LARGE SCALE GENOMIC DNA]</scope>
    <source>
        <strain evidence="1 2">DSM 107456</strain>
    </source>
</reference>
<dbReference type="EMBL" id="JADCKF010000008">
    <property type="protein sequence ID" value="MBE5056247.1"/>
    <property type="molecule type" value="Genomic_DNA"/>
</dbReference>
<evidence type="ECO:0000313" key="1">
    <source>
        <dbReference type="EMBL" id="MBE5056247.1"/>
    </source>
</evidence>
<gene>
    <name evidence="1" type="ORF">INF37_09580</name>
</gene>
<proteinExistence type="predicted"/>